<dbReference type="AlphaFoldDB" id="A0A5N6VQL5"/>
<protein>
    <submittedName>
        <fullName evidence="1">Uncharacterized protein</fullName>
    </submittedName>
</protein>
<sequence>MIIAKLHAGTYEDDLYSSIRTHLLQAGGPIDKLMPSNYEDITRYSAVKQGASFNYVNTQY</sequence>
<dbReference type="Proteomes" id="UP000325433">
    <property type="component" value="Unassembled WGS sequence"/>
</dbReference>
<reference evidence="2" key="1">
    <citation type="submission" date="2019-04" db="EMBL/GenBank/DDBJ databases">
        <title>Friends and foes A comparative genomics studyof 23 Aspergillus species from section Flavi.</title>
        <authorList>
            <consortium name="DOE Joint Genome Institute"/>
            <person name="Kjaerbolling I."/>
            <person name="Vesth T."/>
            <person name="Frisvad J.C."/>
            <person name="Nybo J.L."/>
            <person name="Theobald S."/>
            <person name="Kildgaard S."/>
            <person name="Isbrandt T."/>
            <person name="Kuo A."/>
            <person name="Sato A."/>
            <person name="Lyhne E.K."/>
            <person name="Kogle M.E."/>
            <person name="Wiebenga A."/>
            <person name="Kun R.S."/>
            <person name="Lubbers R.J."/>
            <person name="Makela M.R."/>
            <person name="Barry K."/>
            <person name="Chovatia M."/>
            <person name="Clum A."/>
            <person name="Daum C."/>
            <person name="Haridas S."/>
            <person name="He G."/>
            <person name="LaButti K."/>
            <person name="Lipzen A."/>
            <person name="Mondo S."/>
            <person name="Riley R."/>
            <person name="Salamov A."/>
            <person name="Simmons B.A."/>
            <person name="Magnuson J.K."/>
            <person name="Henrissat B."/>
            <person name="Mortensen U.H."/>
            <person name="Larsen T.O."/>
            <person name="Devries R.P."/>
            <person name="Grigoriev I.V."/>
            <person name="Machida M."/>
            <person name="Baker S.E."/>
            <person name="Andersen M.R."/>
        </authorList>
    </citation>
    <scope>NUCLEOTIDE SEQUENCE [LARGE SCALE GENOMIC DNA]</scope>
    <source>
        <strain evidence="2">CBS 130015</strain>
    </source>
</reference>
<name>A0A5N6VQL5_9EURO</name>
<keyword evidence="2" id="KW-1185">Reference proteome</keyword>
<evidence type="ECO:0000313" key="1">
    <source>
        <dbReference type="EMBL" id="KAE8310887.1"/>
    </source>
</evidence>
<dbReference type="EMBL" id="ML738348">
    <property type="protein sequence ID" value="KAE8310887.1"/>
    <property type="molecule type" value="Genomic_DNA"/>
</dbReference>
<gene>
    <name evidence="1" type="ORF">BDV41DRAFT_543526</name>
</gene>
<accession>A0A5N6VQL5</accession>
<proteinExistence type="predicted"/>
<evidence type="ECO:0000313" key="2">
    <source>
        <dbReference type="Proteomes" id="UP000325433"/>
    </source>
</evidence>
<organism evidence="1 2">
    <name type="scientific">Aspergillus transmontanensis</name>
    <dbReference type="NCBI Taxonomy" id="1034304"/>
    <lineage>
        <taxon>Eukaryota</taxon>
        <taxon>Fungi</taxon>
        <taxon>Dikarya</taxon>
        <taxon>Ascomycota</taxon>
        <taxon>Pezizomycotina</taxon>
        <taxon>Eurotiomycetes</taxon>
        <taxon>Eurotiomycetidae</taxon>
        <taxon>Eurotiales</taxon>
        <taxon>Aspergillaceae</taxon>
        <taxon>Aspergillus</taxon>
        <taxon>Aspergillus subgen. Circumdati</taxon>
    </lineage>
</organism>